<dbReference type="VEuPathDB" id="FungiDB:FUN_019895"/>
<sequence length="143" mass="16163">MKNQESSANTEVENSITAEEINMEGLIDSTQSKDILREEPDFLSIKSNDTILDYGPCEECNIPILTEDPPRSLVLNVCVDMIHRTCMKAVYKDGVLLCSCGVVNNSDPLLPFQYSIVDYSGREKSRPKPFYRMDILPNGYFTE</sequence>
<dbReference type="EMBL" id="LLXI01000480">
    <property type="protein sequence ID" value="PKY46757.1"/>
    <property type="molecule type" value="Genomic_DNA"/>
</dbReference>
<gene>
    <name evidence="1" type="ORF">RhiirA4_461712</name>
</gene>
<keyword evidence="2" id="KW-1185">Reference proteome</keyword>
<dbReference type="OrthoDB" id="2309359at2759"/>
<dbReference type="Proteomes" id="UP000234323">
    <property type="component" value="Unassembled WGS sequence"/>
</dbReference>
<dbReference type="AlphaFoldDB" id="A0A2I1GJG9"/>
<accession>A0A2I1GJG9</accession>
<organism evidence="1 2">
    <name type="scientific">Rhizophagus irregularis</name>
    <dbReference type="NCBI Taxonomy" id="588596"/>
    <lineage>
        <taxon>Eukaryota</taxon>
        <taxon>Fungi</taxon>
        <taxon>Fungi incertae sedis</taxon>
        <taxon>Mucoromycota</taxon>
        <taxon>Glomeromycotina</taxon>
        <taxon>Glomeromycetes</taxon>
        <taxon>Glomerales</taxon>
        <taxon>Glomeraceae</taxon>
        <taxon>Rhizophagus</taxon>
    </lineage>
</organism>
<protein>
    <submittedName>
        <fullName evidence="1">Uncharacterized protein</fullName>
    </submittedName>
</protein>
<dbReference type="VEuPathDB" id="FungiDB:RhiirA1_477233"/>
<name>A0A2I1GJG9_9GLOM</name>
<evidence type="ECO:0000313" key="1">
    <source>
        <dbReference type="EMBL" id="PKY46757.1"/>
    </source>
</evidence>
<reference evidence="1 2" key="1">
    <citation type="submission" date="2015-10" db="EMBL/GenBank/DDBJ databases">
        <title>Genome analyses suggest a sexual origin of heterokaryosis in a supposedly ancient asexual fungus.</title>
        <authorList>
            <person name="Ropars J."/>
            <person name="Sedzielewska K."/>
            <person name="Noel J."/>
            <person name="Charron P."/>
            <person name="Farinelli L."/>
            <person name="Marton T."/>
            <person name="Kruger M."/>
            <person name="Pelin A."/>
            <person name="Brachmann A."/>
            <person name="Corradi N."/>
        </authorList>
    </citation>
    <scope>NUCLEOTIDE SEQUENCE [LARGE SCALE GENOMIC DNA]</scope>
    <source>
        <strain evidence="1 2">A4</strain>
    </source>
</reference>
<comment type="caution">
    <text evidence="1">The sequence shown here is derived from an EMBL/GenBank/DDBJ whole genome shotgun (WGS) entry which is preliminary data.</text>
</comment>
<evidence type="ECO:0000313" key="2">
    <source>
        <dbReference type="Proteomes" id="UP000234323"/>
    </source>
</evidence>
<proteinExistence type="predicted"/>